<dbReference type="InterPro" id="IPR049539">
    <property type="entry name" value="SPL"/>
</dbReference>
<dbReference type="PANTHER" id="PTHR37822">
    <property type="entry name" value="SPORE PHOTOPRODUCT LYASE-RELATED"/>
    <property type="match status" value="1"/>
</dbReference>
<dbReference type="EMBL" id="CP002606">
    <property type="protein sequence ID" value="AEA34140.1"/>
    <property type="molecule type" value="Genomic_DNA"/>
</dbReference>
<dbReference type="CDD" id="cd01335">
    <property type="entry name" value="Radical_SAM"/>
    <property type="match status" value="1"/>
</dbReference>
<dbReference type="KEGG" id="hmr:Hipma_1178"/>
<dbReference type="SUPFAM" id="SSF102114">
    <property type="entry name" value="Radical SAM enzymes"/>
    <property type="match status" value="1"/>
</dbReference>
<dbReference type="HOGENOM" id="CLU_030330_1_0_7"/>
<dbReference type="eggNOG" id="COG1533">
    <property type="taxonomic scope" value="Bacteria"/>
</dbReference>
<dbReference type="PANTHER" id="PTHR37822:SF2">
    <property type="entry name" value="SPORE PHOTOPRODUCT LYASE"/>
    <property type="match status" value="1"/>
</dbReference>
<dbReference type="Gene3D" id="3.40.50.1580">
    <property type="entry name" value="Nucleoside phosphorylase domain"/>
    <property type="match status" value="1"/>
</dbReference>
<dbReference type="GO" id="GO:0003913">
    <property type="term" value="F:DNA photolyase activity"/>
    <property type="evidence" value="ECO:0007669"/>
    <property type="project" value="TreeGrafter"/>
</dbReference>
<dbReference type="GO" id="GO:0009116">
    <property type="term" value="P:nucleoside metabolic process"/>
    <property type="evidence" value="ECO:0007669"/>
    <property type="project" value="InterPro"/>
</dbReference>
<evidence type="ECO:0000313" key="2">
    <source>
        <dbReference type="Proteomes" id="UP000008139"/>
    </source>
</evidence>
<evidence type="ECO:0000313" key="1">
    <source>
        <dbReference type="EMBL" id="AEA34140.1"/>
    </source>
</evidence>
<keyword evidence="2" id="KW-1185">Reference proteome</keyword>
<dbReference type="GO" id="GO:0042601">
    <property type="term" value="C:endospore-forming forespore"/>
    <property type="evidence" value="ECO:0007669"/>
    <property type="project" value="TreeGrafter"/>
</dbReference>
<sequence length="555" mass="64212">MLLIVAEHLNEIKPFLDSLPFKKEGELYRYDNIVVFVNHGRGGLSLGFKVSQLLERYDVSIALLFGFAGGICNVKPGEFVFLERVKLFDNKAKPLFNPVELTKVYNFKTISGITLLDGFNFDNGYLSLFGDCIDREAYFFAKALSVSKSFGLILKVISDRNSKADIERLRLDGFKYDVEKLKALIFELAQVEKDPIFSEAFRYTGFFNIKILDGIKRLIEAKHLSFSRRQMLYKKIIINNANKKTEPMSTKTVFIEKGVDTSRIKIDLNSKRLVYIDDYVPYFHNLKDRAAVIFANKKGEFLRKTPDNYTPDGGYGYSLLGSYNCIYDCSYCFLKGYFKSFNPVVFLNYQDYFSSIAETLKKDKKRPLYFYAGSFSDPVALSVFSDFYVKLVEFFSSLEDRVFLEIRTKSSYIKPFLSLKPSGNVVFAFSVSPNDVCKTYEAFTPKLSLRLEAIKRLDDVGFLVGIRIDPVIVEHLEAYEGLFDFIDGLRNLHSVEIGFLRFDKNDYKTMLKKSPSILRGLVYENSMYRYPYKLRKKALSFFESRLKNFYVNMEY</sequence>
<reference evidence="1 2" key="1">
    <citation type="journal article" date="2011" name="Stand. Genomic Sci.">
        <title>Complete genome sequence of the thermophilic sulfur-reducer Hippea maritima type strain (MH(2)).</title>
        <authorList>
            <person name="Huntemann M."/>
            <person name="Lu M."/>
            <person name="Nolan M."/>
            <person name="Lapidus A."/>
            <person name="Lucas S."/>
            <person name="Hammon N."/>
            <person name="Deshpande S."/>
            <person name="Cheng J.F."/>
            <person name="Tapia R."/>
            <person name="Han C."/>
            <person name="Goodwin L."/>
            <person name="Pitluck S."/>
            <person name="Liolios K."/>
            <person name="Pagani I."/>
            <person name="Ivanova N."/>
            <person name="Ovchinikova G."/>
            <person name="Pati A."/>
            <person name="Chen A."/>
            <person name="Palaniappan K."/>
            <person name="Land M."/>
            <person name="Hauser L."/>
            <person name="Jeffries C.D."/>
            <person name="Detter J.C."/>
            <person name="Brambilla E.M."/>
            <person name="Rohde M."/>
            <person name="Spring S."/>
            <person name="Goker M."/>
            <person name="Woyke T."/>
            <person name="Bristow J."/>
            <person name="Eisen J.A."/>
            <person name="Markowitz V."/>
            <person name="Hugenholtz P."/>
            <person name="Kyrpides N.C."/>
            <person name="Klenk H.P."/>
            <person name="Mavromatis K."/>
        </authorList>
    </citation>
    <scope>NUCLEOTIDE SEQUENCE [LARGE SCALE GENOMIC DNA]</scope>
    <source>
        <strain evidence="2">ATCC 700847 / DSM 10411 / MH2</strain>
    </source>
</reference>
<reference evidence="2" key="2">
    <citation type="submission" date="2011-03" db="EMBL/GenBank/DDBJ databases">
        <title>The complete genome of Hippea maritima DSM 10411.</title>
        <authorList>
            <consortium name="US DOE Joint Genome Institute (JGI-PGF)"/>
            <person name="Lucas S."/>
            <person name="Copeland A."/>
            <person name="Lapidus A."/>
            <person name="Bruce D."/>
            <person name="Goodwin L."/>
            <person name="Pitluck S."/>
            <person name="Peters L."/>
            <person name="Kyrpides N."/>
            <person name="Mavromatis K."/>
            <person name="Pagani I."/>
            <person name="Ivanova N."/>
            <person name="Mikhailova N."/>
            <person name="Lu M."/>
            <person name="Detter J.C."/>
            <person name="Tapia R."/>
            <person name="Han C."/>
            <person name="Land M."/>
            <person name="Hauser L."/>
            <person name="Markowitz V."/>
            <person name="Cheng J.-F."/>
            <person name="Hugenholtz P."/>
            <person name="Woyke T."/>
            <person name="Wu D."/>
            <person name="Spring S."/>
            <person name="Schroeder M."/>
            <person name="Brambilla E."/>
            <person name="Klenk H.-P."/>
            <person name="Eisen J.A."/>
        </authorList>
    </citation>
    <scope>NUCLEOTIDE SEQUENCE [LARGE SCALE GENOMIC DNA]</scope>
    <source>
        <strain evidence="2">ATCC 700847 / DSM 10411 / MH2</strain>
    </source>
</reference>
<dbReference type="STRING" id="760142.Hipma_1178"/>
<dbReference type="GO" id="GO:1904047">
    <property type="term" value="F:S-adenosyl-L-methionine binding"/>
    <property type="evidence" value="ECO:0007669"/>
    <property type="project" value="TreeGrafter"/>
</dbReference>
<dbReference type="OrthoDB" id="368646at2"/>
<dbReference type="GO" id="GO:0051539">
    <property type="term" value="F:4 iron, 4 sulfur cluster binding"/>
    <property type="evidence" value="ECO:0007669"/>
    <property type="project" value="TreeGrafter"/>
</dbReference>
<name>F2LWV6_HIPMA</name>
<protein>
    <submittedName>
        <fullName evidence="1">Radical SAM domain protein</fullName>
    </submittedName>
</protein>
<dbReference type="Gene3D" id="3.80.30.30">
    <property type="match status" value="1"/>
</dbReference>
<gene>
    <name evidence="1" type="ordered locus">Hipma_1178</name>
</gene>
<dbReference type="InParanoid" id="F2LWV6"/>
<organism evidence="1 2">
    <name type="scientific">Hippea maritima (strain ATCC 700847 / DSM 10411 / MH2)</name>
    <dbReference type="NCBI Taxonomy" id="760142"/>
    <lineage>
        <taxon>Bacteria</taxon>
        <taxon>Pseudomonadati</taxon>
        <taxon>Campylobacterota</taxon>
        <taxon>Desulfurellia</taxon>
        <taxon>Desulfurellales</taxon>
        <taxon>Hippeaceae</taxon>
        <taxon>Hippea</taxon>
    </lineage>
</organism>
<accession>F2LWV6</accession>
<dbReference type="AlphaFoldDB" id="F2LWV6"/>
<dbReference type="Proteomes" id="UP000008139">
    <property type="component" value="Chromosome"/>
</dbReference>
<proteinExistence type="predicted"/>
<dbReference type="InterPro" id="IPR035994">
    <property type="entry name" value="Nucleoside_phosphorylase_sf"/>
</dbReference>
<dbReference type="Pfam" id="PF20903">
    <property type="entry name" value="SPL"/>
    <property type="match status" value="1"/>
</dbReference>
<dbReference type="RefSeq" id="WP_013682177.1">
    <property type="nucleotide sequence ID" value="NC_015318.1"/>
</dbReference>
<dbReference type="Gene3D" id="3.40.50.12110">
    <property type="match status" value="1"/>
</dbReference>
<dbReference type="SUPFAM" id="SSF53167">
    <property type="entry name" value="Purine and uridine phosphorylases"/>
    <property type="match status" value="1"/>
</dbReference>
<dbReference type="InterPro" id="IPR058240">
    <property type="entry name" value="rSAM_sf"/>
</dbReference>